<dbReference type="EMBL" id="SMKZ01000023">
    <property type="protein sequence ID" value="TDE08638.1"/>
    <property type="molecule type" value="Genomic_DNA"/>
</dbReference>
<dbReference type="SMART" id="SM01130">
    <property type="entry name" value="DHDPS"/>
    <property type="match status" value="1"/>
</dbReference>
<evidence type="ECO:0000256" key="7">
    <source>
        <dbReference type="PIRSR" id="PIRSR001365-2"/>
    </source>
</evidence>
<evidence type="ECO:0000256" key="4">
    <source>
        <dbReference type="ARBA" id="ARBA00023277"/>
    </source>
</evidence>
<dbReference type="GO" id="GO:0016829">
    <property type="term" value="F:lyase activity"/>
    <property type="evidence" value="ECO:0007669"/>
    <property type="project" value="UniProtKB-KW"/>
</dbReference>
<evidence type="ECO:0000256" key="6">
    <source>
        <dbReference type="PIRSR" id="PIRSR001365-1"/>
    </source>
</evidence>
<gene>
    <name evidence="8" type="ORF">E1269_17110</name>
</gene>
<dbReference type="PANTHER" id="PTHR12128:SF21">
    <property type="entry name" value="N-ACETYLNEURAMINATE LYASE"/>
    <property type="match status" value="1"/>
</dbReference>
<organism evidence="8 9">
    <name type="scientific">Jiangella asiatica</name>
    <dbReference type="NCBI Taxonomy" id="2530372"/>
    <lineage>
        <taxon>Bacteria</taxon>
        <taxon>Bacillati</taxon>
        <taxon>Actinomycetota</taxon>
        <taxon>Actinomycetes</taxon>
        <taxon>Jiangellales</taxon>
        <taxon>Jiangellaceae</taxon>
        <taxon>Jiangella</taxon>
    </lineage>
</organism>
<dbReference type="GO" id="GO:0005737">
    <property type="term" value="C:cytoplasm"/>
    <property type="evidence" value="ECO:0007669"/>
    <property type="project" value="UniProtKB-SubCell"/>
</dbReference>
<name>A0A4V2Z2F2_9ACTN</name>
<dbReference type="InterPro" id="IPR013785">
    <property type="entry name" value="Aldolase_TIM"/>
</dbReference>
<sequence length="312" mass="32867">MTVLNHSTPSSPMTLLTAVFTPFRADGELDLDVVAAQADAAAGWGARGVYVGGSAGEGASMTTAERKALLERWCGEATGRFDVIAHVGHTSLAEARDLAAHAQRVGADAISAVPPYYHRPADAQAVVGFIGRVCEAAPELPFIYYHIPGMTGVKVPASAVLLAAEDRVPTFAGVKFADGDLADLQRCLDLAEDRFEVYVGSARLLLASMGIGARTAIGSAYNFTAPLYLRMIEHVERGELREARRCQVLAQSAIEAVGRFGGELAGFKAASSLVGPDCGPCRPPLVSPSETELAELRERLDTFGLLPAATGR</sequence>
<dbReference type="AlphaFoldDB" id="A0A4V2Z2F2"/>
<comment type="subcellular location">
    <subcellularLocation>
        <location evidence="1">Cytoplasm</location>
    </subcellularLocation>
</comment>
<dbReference type="Pfam" id="PF00701">
    <property type="entry name" value="DHDPS"/>
    <property type="match status" value="1"/>
</dbReference>
<protein>
    <recommendedName>
        <fullName evidence="10">N-acetylneuraminate lyase</fullName>
    </recommendedName>
</protein>
<dbReference type="PANTHER" id="PTHR12128">
    <property type="entry name" value="DIHYDRODIPICOLINATE SYNTHASE"/>
    <property type="match status" value="1"/>
</dbReference>
<dbReference type="PRINTS" id="PR00146">
    <property type="entry name" value="DHPICSNTHASE"/>
</dbReference>
<dbReference type="Proteomes" id="UP000294739">
    <property type="component" value="Unassembled WGS sequence"/>
</dbReference>
<accession>A0A4V2Z2F2</accession>
<comment type="caution">
    <text evidence="8">The sequence shown here is derived from an EMBL/GenBank/DDBJ whole genome shotgun (WGS) entry which is preliminary data.</text>
</comment>
<evidence type="ECO:0000256" key="5">
    <source>
        <dbReference type="PIRNR" id="PIRNR001365"/>
    </source>
</evidence>
<comment type="similarity">
    <text evidence="5">Belongs to the DapA family.</text>
</comment>
<dbReference type="SUPFAM" id="SSF51569">
    <property type="entry name" value="Aldolase"/>
    <property type="match status" value="1"/>
</dbReference>
<dbReference type="PIRSF" id="PIRSF001365">
    <property type="entry name" value="DHDPS"/>
    <property type="match status" value="1"/>
</dbReference>
<reference evidence="8 9" key="1">
    <citation type="submission" date="2019-03" db="EMBL/GenBank/DDBJ databases">
        <title>Draft genome sequences of novel Actinobacteria.</title>
        <authorList>
            <person name="Sahin N."/>
            <person name="Ay H."/>
            <person name="Saygin H."/>
        </authorList>
    </citation>
    <scope>NUCLEOTIDE SEQUENCE [LARGE SCALE GENOMIC DNA]</scope>
    <source>
        <strain evidence="8 9">5K138</strain>
    </source>
</reference>
<dbReference type="OrthoDB" id="3175637at2"/>
<evidence type="ECO:0000256" key="2">
    <source>
        <dbReference type="ARBA" id="ARBA00022490"/>
    </source>
</evidence>
<evidence type="ECO:0000256" key="3">
    <source>
        <dbReference type="ARBA" id="ARBA00023239"/>
    </source>
</evidence>
<evidence type="ECO:0000256" key="1">
    <source>
        <dbReference type="ARBA" id="ARBA00004496"/>
    </source>
</evidence>
<feature type="active site" description="Proton donor/acceptor" evidence="6">
    <location>
        <position position="145"/>
    </location>
</feature>
<dbReference type="Gene3D" id="3.20.20.70">
    <property type="entry name" value="Aldolase class I"/>
    <property type="match status" value="1"/>
</dbReference>
<keyword evidence="3 5" id="KW-0456">Lyase</keyword>
<feature type="active site" description="Schiff-base intermediate with substrate" evidence="6">
    <location>
        <position position="175"/>
    </location>
</feature>
<dbReference type="InParanoid" id="A0A4V2Z2F2"/>
<feature type="binding site" evidence="7">
    <location>
        <position position="217"/>
    </location>
    <ligand>
        <name>pyruvate</name>
        <dbReference type="ChEBI" id="CHEBI:15361"/>
    </ligand>
</feature>
<keyword evidence="4" id="KW-0119">Carbohydrate metabolism</keyword>
<keyword evidence="2" id="KW-0963">Cytoplasm</keyword>
<evidence type="ECO:0000313" key="9">
    <source>
        <dbReference type="Proteomes" id="UP000294739"/>
    </source>
</evidence>
<proteinExistence type="inferred from homology"/>
<dbReference type="InterPro" id="IPR002220">
    <property type="entry name" value="DapA-like"/>
</dbReference>
<evidence type="ECO:0008006" key="10">
    <source>
        <dbReference type="Google" id="ProtNLM"/>
    </source>
</evidence>
<keyword evidence="9" id="KW-1185">Reference proteome</keyword>
<evidence type="ECO:0000313" key="8">
    <source>
        <dbReference type="EMBL" id="TDE08638.1"/>
    </source>
</evidence>